<feature type="transmembrane region" description="Helical" evidence="2">
    <location>
        <begin position="373"/>
        <end position="395"/>
    </location>
</feature>
<reference evidence="3 4" key="1">
    <citation type="submission" date="2018-07" db="EMBL/GenBank/DDBJ databases">
        <title>Genomic Encyclopedia of Type Strains, Phase IV (KMG-IV): sequencing the most valuable type-strain genomes for metagenomic binning, comparative biology and taxonomic classification.</title>
        <authorList>
            <person name="Goeker M."/>
        </authorList>
    </citation>
    <scope>NUCLEOTIDE SEQUENCE [LARGE SCALE GENOMIC DNA]</scope>
    <source>
        <strain evidence="3 4">DSM 44290</strain>
    </source>
</reference>
<feature type="transmembrane region" description="Helical" evidence="2">
    <location>
        <begin position="289"/>
        <end position="308"/>
    </location>
</feature>
<keyword evidence="2" id="KW-0812">Transmembrane</keyword>
<dbReference type="AlphaFoldDB" id="A0A370IA61"/>
<dbReference type="InterPro" id="IPR011701">
    <property type="entry name" value="MFS"/>
</dbReference>
<feature type="transmembrane region" description="Helical" evidence="2">
    <location>
        <begin position="96"/>
        <end position="117"/>
    </location>
</feature>
<proteinExistence type="predicted"/>
<dbReference type="InterPro" id="IPR052524">
    <property type="entry name" value="MFS_Cyanate_Porter"/>
</dbReference>
<dbReference type="Proteomes" id="UP000254869">
    <property type="component" value="Unassembled WGS sequence"/>
</dbReference>
<accession>A0A370IA61</accession>
<feature type="region of interest" description="Disordered" evidence="1">
    <location>
        <begin position="192"/>
        <end position="239"/>
    </location>
</feature>
<keyword evidence="2" id="KW-1133">Transmembrane helix</keyword>
<feature type="transmembrane region" description="Helical" evidence="2">
    <location>
        <begin position="158"/>
        <end position="177"/>
    </location>
</feature>
<evidence type="ECO:0000313" key="4">
    <source>
        <dbReference type="Proteomes" id="UP000254869"/>
    </source>
</evidence>
<dbReference type="PANTHER" id="PTHR23523">
    <property type="match status" value="1"/>
</dbReference>
<evidence type="ECO:0000313" key="3">
    <source>
        <dbReference type="EMBL" id="RDI67578.1"/>
    </source>
</evidence>
<dbReference type="EMBL" id="QQBC01000003">
    <property type="protein sequence ID" value="RDI67578.1"/>
    <property type="molecule type" value="Genomic_DNA"/>
</dbReference>
<sequence length="437" mass="42886">MAAPARLPVLVAVVAVVALNLRPGVTTVGPELDTITAHFGAGSVAGGIITALPVIAFALVSTAAPLLFARISVRTGLCGALTLIGLSLALRPWGDLAGFVAGTFLAALGIGLLAVLLPVVVRSVGSTSALVTTFTTALQAGAAIGFAAVVPLSRAVGGWQWGSALWAILAPIAILAVRAVPALAASPSAVSPVSPSAGSPAVPPSATSSAGSPAVPPSATSSAGSPAVSPSAASPAATSPTSVRPIAILRRTGTVGLALFFGLQALVAFVVIGWLPSILEDAGVSAQAAGGYLGILTFLGVPISLIVPPLVARSAHPSRWLGGFSACTVLGVLAFLVAPGAAPLLWSLILGVGLSVFSLALTVVTLRASAENALGVSGAVQGVGYLLAAIGPYAIGLFRDLSSGWTLPLAVLLVTAVAQLILGFAVGDPAPSVQRKA</sequence>
<dbReference type="InterPro" id="IPR036259">
    <property type="entry name" value="MFS_trans_sf"/>
</dbReference>
<feature type="transmembrane region" description="Helical" evidence="2">
    <location>
        <begin position="129"/>
        <end position="152"/>
    </location>
</feature>
<name>A0A370IA61_9NOCA</name>
<organism evidence="3 4">
    <name type="scientific">Nocardia pseudobrasiliensis</name>
    <dbReference type="NCBI Taxonomy" id="45979"/>
    <lineage>
        <taxon>Bacteria</taxon>
        <taxon>Bacillati</taxon>
        <taxon>Actinomycetota</taxon>
        <taxon>Actinomycetes</taxon>
        <taxon>Mycobacteriales</taxon>
        <taxon>Nocardiaceae</taxon>
        <taxon>Nocardia</taxon>
    </lineage>
</organism>
<dbReference type="Gene3D" id="1.20.1250.20">
    <property type="entry name" value="MFS general substrate transporter like domains"/>
    <property type="match status" value="1"/>
</dbReference>
<feature type="transmembrane region" description="Helical" evidence="2">
    <location>
        <begin position="407"/>
        <end position="427"/>
    </location>
</feature>
<evidence type="ECO:0000256" key="2">
    <source>
        <dbReference type="SAM" id="Phobius"/>
    </source>
</evidence>
<dbReference type="STRING" id="1210086.GCA_001613105_05641"/>
<keyword evidence="2" id="KW-0472">Membrane</keyword>
<evidence type="ECO:0000256" key="1">
    <source>
        <dbReference type="SAM" id="MobiDB-lite"/>
    </source>
</evidence>
<dbReference type="GO" id="GO:0022857">
    <property type="term" value="F:transmembrane transporter activity"/>
    <property type="evidence" value="ECO:0007669"/>
    <property type="project" value="InterPro"/>
</dbReference>
<feature type="transmembrane region" description="Helical" evidence="2">
    <location>
        <begin position="320"/>
        <end position="338"/>
    </location>
</feature>
<dbReference type="Pfam" id="PF07690">
    <property type="entry name" value="MFS_1"/>
    <property type="match status" value="1"/>
</dbReference>
<feature type="transmembrane region" description="Helical" evidence="2">
    <location>
        <begin position="71"/>
        <end position="90"/>
    </location>
</feature>
<feature type="transmembrane region" description="Helical" evidence="2">
    <location>
        <begin position="344"/>
        <end position="366"/>
    </location>
</feature>
<comment type="caution">
    <text evidence="3">The sequence shown here is derived from an EMBL/GenBank/DDBJ whole genome shotgun (WGS) entry which is preliminary data.</text>
</comment>
<protein>
    <submittedName>
        <fullName evidence="3">CP family cyanate transporter-like MFS transporter</fullName>
    </submittedName>
</protein>
<feature type="transmembrane region" description="Helical" evidence="2">
    <location>
        <begin position="254"/>
        <end position="277"/>
    </location>
</feature>
<dbReference type="SUPFAM" id="SSF103473">
    <property type="entry name" value="MFS general substrate transporter"/>
    <property type="match status" value="1"/>
</dbReference>
<dbReference type="PANTHER" id="PTHR23523:SF2">
    <property type="entry name" value="2-NITROIMIDAZOLE TRANSPORTER"/>
    <property type="match status" value="1"/>
</dbReference>
<feature type="transmembrane region" description="Helical" evidence="2">
    <location>
        <begin position="37"/>
        <end position="59"/>
    </location>
</feature>
<keyword evidence="4" id="KW-1185">Reference proteome</keyword>
<dbReference type="RefSeq" id="WP_068003919.1">
    <property type="nucleotide sequence ID" value="NZ_QQBC01000003.1"/>
</dbReference>
<gene>
    <name evidence="3" type="ORF">DFR76_103649</name>
</gene>